<keyword evidence="3" id="KW-1185">Reference proteome</keyword>
<evidence type="ECO:0000313" key="3">
    <source>
        <dbReference type="Proteomes" id="UP000291838"/>
    </source>
</evidence>
<dbReference type="InterPro" id="IPR006311">
    <property type="entry name" value="TAT_signal"/>
</dbReference>
<gene>
    <name evidence="2" type="ORF">EUA06_09720</name>
</gene>
<evidence type="ECO:0000313" key="2">
    <source>
        <dbReference type="EMBL" id="RYB91575.1"/>
    </source>
</evidence>
<dbReference type="RefSeq" id="WP_129474997.1">
    <property type="nucleotide sequence ID" value="NZ_SDWS01000003.1"/>
</dbReference>
<dbReference type="EMBL" id="SDWS01000003">
    <property type="protein sequence ID" value="RYB91575.1"/>
    <property type="molecule type" value="Genomic_DNA"/>
</dbReference>
<dbReference type="PROSITE" id="PS51318">
    <property type="entry name" value="TAT"/>
    <property type="match status" value="1"/>
</dbReference>
<reference evidence="2 3" key="1">
    <citation type="submission" date="2019-01" db="EMBL/GenBank/DDBJ databases">
        <title>Novel species of Nocardioides.</title>
        <authorList>
            <person name="Liu Q."/>
            <person name="Xin Y.-H."/>
        </authorList>
    </citation>
    <scope>NUCLEOTIDE SEQUENCE [LARGE SCALE GENOMIC DNA]</scope>
    <source>
        <strain evidence="2 3">HLT3-15</strain>
    </source>
</reference>
<organism evidence="2 3">
    <name type="scientific">Nocardioides glacieisoli</name>
    <dbReference type="NCBI Taxonomy" id="1168730"/>
    <lineage>
        <taxon>Bacteria</taxon>
        <taxon>Bacillati</taxon>
        <taxon>Actinomycetota</taxon>
        <taxon>Actinomycetes</taxon>
        <taxon>Propionibacteriales</taxon>
        <taxon>Nocardioidaceae</taxon>
        <taxon>Nocardioides</taxon>
    </lineage>
</organism>
<proteinExistence type="predicted"/>
<protein>
    <recommendedName>
        <fullName evidence="4">DUF4402 domain-containing protein</fullName>
    </recommendedName>
</protein>
<comment type="caution">
    <text evidence="2">The sequence shown here is derived from an EMBL/GenBank/DDBJ whole genome shotgun (WGS) entry which is preliminary data.</text>
</comment>
<dbReference type="Proteomes" id="UP000291838">
    <property type="component" value="Unassembled WGS sequence"/>
</dbReference>
<feature type="signal peptide" evidence="1">
    <location>
        <begin position="1"/>
        <end position="32"/>
    </location>
</feature>
<evidence type="ECO:0000256" key="1">
    <source>
        <dbReference type="SAM" id="SignalP"/>
    </source>
</evidence>
<dbReference type="AlphaFoldDB" id="A0A4Q2RUN3"/>
<name>A0A4Q2RUN3_9ACTN</name>
<feature type="chain" id="PRO_5020367076" description="DUF4402 domain-containing protein" evidence="1">
    <location>
        <begin position="33"/>
        <end position="155"/>
    </location>
</feature>
<evidence type="ECO:0008006" key="4">
    <source>
        <dbReference type="Google" id="ProtNLM"/>
    </source>
</evidence>
<keyword evidence="1" id="KW-0732">Signal</keyword>
<sequence length="155" mass="15628">MTGIKPDRRQVIRAGAWTVPAIAVATAAPAFAASAANMSTSSGTFVVRNNNFIDSSNVVLRNTGSGTTSGLSILITVTAGVDASGHTAPGGWTITVIGTNQVRFIAPLNGQIDAGVNLPVTFSIRRLNTNGGTISGAIDVASPGVDGALTSLVYT</sequence>
<accession>A0A4Q2RUN3</accession>